<protein>
    <submittedName>
        <fullName evidence="2">Uncharacterized protein</fullName>
    </submittedName>
</protein>
<feature type="region of interest" description="Disordered" evidence="1">
    <location>
        <begin position="1"/>
        <end position="79"/>
    </location>
</feature>
<reference evidence="2 3" key="1">
    <citation type="journal article" date="2018" name="Mol. Biol. Evol.">
        <title>Broad Genomic Sampling Reveals a Smut Pathogenic Ancestry of the Fungal Clade Ustilaginomycotina.</title>
        <authorList>
            <person name="Kijpornyongpan T."/>
            <person name="Mondo S.J."/>
            <person name="Barry K."/>
            <person name="Sandor L."/>
            <person name="Lee J."/>
            <person name="Lipzen A."/>
            <person name="Pangilinan J."/>
            <person name="LaButti K."/>
            <person name="Hainaut M."/>
            <person name="Henrissat B."/>
            <person name="Grigoriev I.V."/>
            <person name="Spatafora J.W."/>
            <person name="Aime M.C."/>
        </authorList>
    </citation>
    <scope>NUCLEOTIDE SEQUENCE [LARGE SCALE GENOMIC DNA]</scope>
    <source>
        <strain evidence="2 3">MCA 3645</strain>
    </source>
</reference>
<feature type="compositionally biased region" description="Polar residues" evidence="1">
    <location>
        <begin position="1"/>
        <end position="13"/>
    </location>
</feature>
<keyword evidence="3" id="KW-1185">Reference proteome</keyword>
<evidence type="ECO:0000313" key="3">
    <source>
        <dbReference type="Proteomes" id="UP000246740"/>
    </source>
</evidence>
<feature type="compositionally biased region" description="Basic and acidic residues" evidence="1">
    <location>
        <begin position="221"/>
        <end position="235"/>
    </location>
</feature>
<organism evidence="2 3">
    <name type="scientific">Testicularia cyperi</name>
    <dbReference type="NCBI Taxonomy" id="1882483"/>
    <lineage>
        <taxon>Eukaryota</taxon>
        <taxon>Fungi</taxon>
        <taxon>Dikarya</taxon>
        <taxon>Basidiomycota</taxon>
        <taxon>Ustilaginomycotina</taxon>
        <taxon>Ustilaginomycetes</taxon>
        <taxon>Ustilaginales</taxon>
        <taxon>Anthracoideaceae</taxon>
        <taxon>Testicularia</taxon>
    </lineage>
</organism>
<dbReference type="AlphaFoldDB" id="A0A317XI42"/>
<dbReference type="InParanoid" id="A0A317XI42"/>
<accession>A0A317XI42</accession>
<gene>
    <name evidence="2" type="ORF">BCV70DRAFT_202585</name>
</gene>
<name>A0A317XI42_9BASI</name>
<dbReference type="EMBL" id="KZ819202">
    <property type="protein sequence ID" value="PWY97835.1"/>
    <property type="molecule type" value="Genomic_DNA"/>
</dbReference>
<dbReference type="Proteomes" id="UP000246740">
    <property type="component" value="Unassembled WGS sequence"/>
</dbReference>
<feature type="region of interest" description="Disordered" evidence="1">
    <location>
        <begin position="145"/>
        <end position="235"/>
    </location>
</feature>
<evidence type="ECO:0000313" key="2">
    <source>
        <dbReference type="EMBL" id="PWY97835.1"/>
    </source>
</evidence>
<proteinExistence type="predicted"/>
<sequence length="235" mass="25122">MGQRATNPRTVSSILEHGGRHVPMTVAEQGVHSTQTPASDPPGIHSFLVRSGSPTASVWPPRGRGRSESLPSPRPRMPSVLEPVPIRPADFGFSHYAPALRSTDLARASIHPAHGRLPAAPLDPATHVSLRPRQGLMPVPVSMNLDRRGSLTPQPRSHPGEVADPPLAMFPSAPASAPLGRDMVESAPLLGQHPGRQPESSIAARSRFRDEALDPTSPPFDTEKMPSPRDSQRSG</sequence>
<evidence type="ECO:0000256" key="1">
    <source>
        <dbReference type="SAM" id="MobiDB-lite"/>
    </source>
</evidence>